<protein>
    <submittedName>
        <fullName evidence="1">Uncharacterized protein</fullName>
    </submittedName>
</protein>
<name>A0A074X813_9PEZI</name>
<accession>A0A074X813</accession>
<organism evidence="1 2">
    <name type="scientific">Aureobasidium namibiae CBS 147.97</name>
    <dbReference type="NCBI Taxonomy" id="1043004"/>
    <lineage>
        <taxon>Eukaryota</taxon>
        <taxon>Fungi</taxon>
        <taxon>Dikarya</taxon>
        <taxon>Ascomycota</taxon>
        <taxon>Pezizomycotina</taxon>
        <taxon>Dothideomycetes</taxon>
        <taxon>Dothideomycetidae</taxon>
        <taxon>Dothideales</taxon>
        <taxon>Saccotheciaceae</taxon>
        <taxon>Aureobasidium</taxon>
    </lineage>
</organism>
<evidence type="ECO:0000313" key="2">
    <source>
        <dbReference type="Proteomes" id="UP000027730"/>
    </source>
</evidence>
<gene>
    <name evidence="1" type="ORF">M436DRAFT_77996</name>
</gene>
<dbReference type="OrthoDB" id="566138at2759"/>
<proteinExistence type="predicted"/>
<dbReference type="Proteomes" id="UP000027730">
    <property type="component" value="Unassembled WGS sequence"/>
</dbReference>
<keyword evidence="2" id="KW-1185">Reference proteome</keyword>
<evidence type="ECO:0000313" key="1">
    <source>
        <dbReference type="EMBL" id="KEQ78157.1"/>
    </source>
</evidence>
<dbReference type="AlphaFoldDB" id="A0A074X813"/>
<dbReference type="EMBL" id="KL584702">
    <property type="protein sequence ID" value="KEQ78157.1"/>
    <property type="molecule type" value="Genomic_DNA"/>
</dbReference>
<dbReference type="HOGENOM" id="CLU_1786483_0_0_1"/>
<dbReference type="STRING" id="1043004.A0A074X813"/>
<sequence>MRSHLRLQLPSFSDLNLDFSSSSSSSSSALFALSIPALSRCSSTSSSSSSSSSAPLTCPPTPIVSQILSSWHKYEWNNSSDALTSWLNARWKKSGYAIDARTVNFLIKLHGCTEAQMGLGDGLDAFMPYNVGFLLFVALNWIHDP</sequence>
<dbReference type="RefSeq" id="XP_013432454.1">
    <property type="nucleotide sequence ID" value="XM_013577000.1"/>
</dbReference>
<dbReference type="GeneID" id="25416128"/>
<reference evidence="1 2" key="1">
    <citation type="journal article" date="2014" name="BMC Genomics">
        <title>Genome sequencing of four Aureobasidium pullulans varieties: biotechnological potential, stress tolerance, and description of new species.</title>
        <authorList>
            <person name="Gostin Ar C."/>
            <person name="Ohm R.A."/>
            <person name="Kogej T."/>
            <person name="Sonjak S."/>
            <person name="Turk M."/>
            <person name="Zajc J."/>
            <person name="Zalar P."/>
            <person name="Grube M."/>
            <person name="Sun H."/>
            <person name="Han J."/>
            <person name="Sharma A."/>
            <person name="Chiniquy J."/>
            <person name="Ngan C.Y."/>
            <person name="Lipzen A."/>
            <person name="Barry K."/>
            <person name="Grigoriev I.V."/>
            <person name="Gunde-Cimerman N."/>
        </authorList>
    </citation>
    <scope>NUCLEOTIDE SEQUENCE [LARGE SCALE GENOMIC DNA]</scope>
    <source>
        <strain evidence="1 2">CBS 147.97</strain>
    </source>
</reference>